<dbReference type="Gene3D" id="3.40.50.300">
    <property type="entry name" value="P-loop containing nucleotide triphosphate hydrolases"/>
    <property type="match status" value="1"/>
</dbReference>
<dbReference type="InterPro" id="IPR003439">
    <property type="entry name" value="ABC_transporter-like_ATP-bd"/>
</dbReference>
<dbReference type="Pfam" id="PF07683">
    <property type="entry name" value="CobW_C"/>
    <property type="match status" value="1"/>
</dbReference>
<protein>
    <submittedName>
        <fullName evidence="7">ATP-binding cassette domain-containing protein</fullName>
    </submittedName>
</protein>
<reference evidence="7" key="2">
    <citation type="submission" date="2020-10" db="EMBL/GenBank/DDBJ databases">
        <title>Enrichment of novel Verrucomicrobia, Bacteroidetes and Krumholzibacteria in an oxygen-limited, methane- and iron-fed bioreactor inoculated with Bothnian Sea sediments.</title>
        <authorList>
            <person name="Martins P.D."/>
            <person name="de Jong A."/>
            <person name="Lenstra W.K."/>
            <person name="van Helmond N.A.G.M."/>
            <person name="Slomp C.P."/>
            <person name="Jetten M.S.M."/>
            <person name="Welte C.U."/>
            <person name="Rasigraf O."/>
        </authorList>
    </citation>
    <scope>NUCLEOTIDE SEQUENCE</scope>
    <source>
        <strain evidence="7">MAG47</strain>
    </source>
</reference>
<sequence>MTGICLHFEDLTLGYDSHPAVHHLTGNMEYGSMTAVVGANGSGKSTLIKEIAGVIKPISGRCESRCQRLAYLPQQSEIDRSFPAHVIDLISLGFWQRRGLLGRITAEDKADLERCLDAVGHRLHTWPDDDRSTRVVLIGQDMPQKPIRDLFDVLAPRASRRRSAPA</sequence>
<keyword evidence="3" id="KW-0862">Zinc</keyword>
<dbReference type="EMBL" id="JACZKO010000045">
    <property type="protein sequence ID" value="MBE0562554.1"/>
    <property type="molecule type" value="Genomic_DNA"/>
</dbReference>
<organism evidence="7 8">
    <name type="scientific">Brucella anthropi</name>
    <name type="common">Ochrobactrum anthropi</name>
    <dbReference type="NCBI Taxonomy" id="529"/>
    <lineage>
        <taxon>Bacteria</taxon>
        <taxon>Pseudomonadati</taxon>
        <taxon>Pseudomonadota</taxon>
        <taxon>Alphaproteobacteria</taxon>
        <taxon>Hyphomicrobiales</taxon>
        <taxon>Brucellaceae</taxon>
        <taxon>Brucella/Ochrobactrum group</taxon>
        <taxon>Brucella</taxon>
    </lineage>
</organism>
<dbReference type="InterPro" id="IPR050153">
    <property type="entry name" value="Metal_Ion_Import_ABC"/>
</dbReference>
<evidence type="ECO:0000256" key="4">
    <source>
        <dbReference type="ARBA" id="ARBA00023065"/>
    </source>
</evidence>
<dbReference type="PANTHER" id="PTHR42734:SF5">
    <property type="entry name" value="IRON TRANSPORT SYSTEM ATP-BINDING PROTEIN HI_0361-RELATED"/>
    <property type="match status" value="1"/>
</dbReference>
<feature type="domain" description="CobW C-terminal" evidence="6">
    <location>
        <begin position="102"/>
        <end position="152"/>
    </location>
</feature>
<keyword evidence="4" id="KW-0406">Ion transport</keyword>
<dbReference type="GO" id="GO:0016887">
    <property type="term" value="F:ATP hydrolysis activity"/>
    <property type="evidence" value="ECO:0007669"/>
    <property type="project" value="InterPro"/>
</dbReference>
<evidence type="ECO:0000259" key="6">
    <source>
        <dbReference type="Pfam" id="PF07683"/>
    </source>
</evidence>
<dbReference type="Pfam" id="PF00005">
    <property type="entry name" value="ABC_tran"/>
    <property type="match status" value="1"/>
</dbReference>
<dbReference type="GO" id="GO:0006829">
    <property type="term" value="P:zinc ion transport"/>
    <property type="evidence" value="ECO:0007669"/>
    <property type="project" value="UniProtKB-KW"/>
</dbReference>
<evidence type="ECO:0000256" key="1">
    <source>
        <dbReference type="ARBA" id="ARBA00005417"/>
    </source>
</evidence>
<dbReference type="SUPFAM" id="SSF52540">
    <property type="entry name" value="P-loop containing nucleoside triphosphate hydrolases"/>
    <property type="match status" value="1"/>
</dbReference>
<evidence type="ECO:0000259" key="5">
    <source>
        <dbReference type="Pfam" id="PF00005"/>
    </source>
</evidence>
<gene>
    <name evidence="7" type="ORF">IH622_17250</name>
</gene>
<dbReference type="AlphaFoldDB" id="A0A8I0N888"/>
<comment type="similarity">
    <text evidence="1">Belongs to the ABC transporter superfamily.</text>
</comment>
<evidence type="ECO:0000256" key="2">
    <source>
        <dbReference type="ARBA" id="ARBA00022448"/>
    </source>
</evidence>
<keyword evidence="3" id="KW-0864">Zinc transport</keyword>
<keyword evidence="2" id="KW-0813">Transport</keyword>
<evidence type="ECO:0000313" key="8">
    <source>
        <dbReference type="Proteomes" id="UP000642265"/>
    </source>
</evidence>
<name>A0A8I0N888_BRUAN</name>
<dbReference type="PANTHER" id="PTHR42734">
    <property type="entry name" value="METAL TRANSPORT SYSTEM ATP-BINDING PROTEIN TM_0124-RELATED"/>
    <property type="match status" value="1"/>
</dbReference>
<reference evidence="7" key="1">
    <citation type="submission" date="2020-09" db="EMBL/GenBank/DDBJ databases">
        <authorList>
            <person name="Dalcin Martins P."/>
        </authorList>
    </citation>
    <scope>NUCLEOTIDE SEQUENCE</scope>
    <source>
        <strain evidence="7">MAG47</strain>
    </source>
</reference>
<dbReference type="InterPro" id="IPR011629">
    <property type="entry name" value="CobW-like_C"/>
</dbReference>
<keyword evidence="7" id="KW-0067">ATP-binding</keyword>
<accession>A0A8I0N888</accession>
<dbReference type="Proteomes" id="UP000642265">
    <property type="component" value="Unassembled WGS sequence"/>
</dbReference>
<dbReference type="SUPFAM" id="SSF90002">
    <property type="entry name" value="Hypothetical protein YjiA, C-terminal domain"/>
    <property type="match status" value="1"/>
</dbReference>
<proteinExistence type="inferred from homology"/>
<evidence type="ECO:0000313" key="7">
    <source>
        <dbReference type="EMBL" id="MBE0562554.1"/>
    </source>
</evidence>
<keyword evidence="7" id="KW-0547">Nucleotide-binding</keyword>
<dbReference type="InterPro" id="IPR027417">
    <property type="entry name" value="P-loop_NTPase"/>
</dbReference>
<evidence type="ECO:0000256" key="3">
    <source>
        <dbReference type="ARBA" id="ARBA00022906"/>
    </source>
</evidence>
<dbReference type="GO" id="GO:0005524">
    <property type="term" value="F:ATP binding"/>
    <property type="evidence" value="ECO:0007669"/>
    <property type="project" value="UniProtKB-KW"/>
</dbReference>
<feature type="domain" description="ABC transporter" evidence="5">
    <location>
        <begin position="22"/>
        <end position="82"/>
    </location>
</feature>
<comment type="caution">
    <text evidence="7">The sequence shown here is derived from an EMBL/GenBank/DDBJ whole genome shotgun (WGS) entry which is preliminary data.</text>
</comment>